<sequence>MVKNKYFYKFILVMGLLLTMIFTLSFTQSALVHASETPIATDTDTSHKNPNNRFEFDAGMLEEARRIINGSSELDDSQLTQLHQIGFTDTQIELLIEITKNPCAADIDDLNKPDDMRIVLPFLLILAIIGVGYTYHKAKPSH</sequence>
<dbReference type="AlphaFoldDB" id="A0A318KNA9"/>
<keyword evidence="1" id="KW-1133">Transmembrane helix</keyword>
<evidence type="ECO:0000313" key="3">
    <source>
        <dbReference type="EMBL" id="PXX78238.1"/>
    </source>
</evidence>
<gene>
    <name evidence="3" type="ORF">DES51_108166</name>
</gene>
<dbReference type="EMBL" id="QJKH01000008">
    <property type="protein sequence ID" value="PXX78238.1"/>
    <property type="molecule type" value="Genomic_DNA"/>
</dbReference>
<dbReference type="STRING" id="1034346.GCA_000313565_00432"/>
<evidence type="ECO:0000256" key="1">
    <source>
        <dbReference type="SAM" id="Phobius"/>
    </source>
</evidence>
<evidence type="ECO:0000256" key="2">
    <source>
        <dbReference type="SAM" id="SignalP"/>
    </source>
</evidence>
<feature type="signal peptide" evidence="2">
    <location>
        <begin position="1"/>
        <end position="34"/>
    </location>
</feature>
<evidence type="ECO:0000313" key="4">
    <source>
        <dbReference type="Proteomes" id="UP000247612"/>
    </source>
</evidence>
<reference evidence="3 4" key="1">
    <citation type="submission" date="2018-05" db="EMBL/GenBank/DDBJ databases">
        <title>Genomic Encyclopedia of Type Strains, Phase IV (KMG-IV): sequencing the most valuable type-strain genomes for metagenomic binning, comparative biology and taxonomic classification.</title>
        <authorList>
            <person name="Goeker M."/>
        </authorList>
    </citation>
    <scope>NUCLEOTIDE SEQUENCE [LARGE SCALE GENOMIC DNA]</scope>
    <source>
        <strain evidence="3 4">JC118</strain>
    </source>
</reference>
<feature type="chain" id="PRO_5016296956" evidence="2">
    <location>
        <begin position="35"/>
        <end position="142"/>
    </location>
</feature>
<proteinExistence type="predicted"/>
<name>A0A318KNA9_9FIRM</name>
<comment type="caution">
    <text evidence="3">The sequence shown here is derived from an EMBL/GenBank/DDBJ whole genome shotgun (WGS) entry which is preliminary data.</text>
</comment>
<keyword evidence="4" id="KW-1185">Reference proteome</keyword>
<dbReference type="OrthoDB" id="9879521at2"/>
<dbReference type="RefSeq" id="WP_022936736.1">
    <property type="nucleotide sequence ID" value="NZ_CABKRQ010000001.1"/>
</dbReference>
<accession>A0A318KNA9</accession>
<keyword evidence="1" id="KW-0812">Transmembrane</keyword>
<keyword evidence="1" id="KW-0472">Membrane</keyword>
<organism evidence="3 4">
    <name type="scientific">Dielma fastidiosa</name>
    <dbReference type="NCBI Taxonomy" id="1034346"/>
    <lineage>
        <taxon>Bacteria</taxon>
        <taxon>Bacillati</taxon>
        <taxon>Bacillota</taxon>
        <taxon>Erysipelotrichia</taxon>
        <taxon>Erysipelotrichales</taxon>
        <taxon>Erysipelotrichaceae</taxon>
        <taxon>Dielma</taxon>
    </lineage>
</organism>
<dbReference type="Proteomes" id="UP000247612">
    <property type="component" value="Unassembled WGS sequence"/>
</dbReference>
<keyword evidence="2" id="KW-0732">Signal</keyword>
<protein>
    <submittedName>
        <fullName evidence="3">Uncharacterized protein</fullName>
    </submittedName>
</protein>
<feature type="transmembrane region" description="Helical" evidence="1">
    <location>
        <begin position="118"/>
        <end position="136"/>
    </location>
</feature>